<comment type="caution">
    <text evidence="2">The sequence shown here is derived from an EMBL/GenBank/DDBJ whole genome shotgun (WGS) entry which is preliminary data.</text>
</comment>
<reference evidence="2 3" key="1">
    <citation type="submission" date="2018-08" db="EMBL/GenBank/DDBJ databases">
        <title>A genome reference for cultivated species of the human gut microbiota.</title>
        <authorList>
            <person name="Zou Y."/>
            <person name="Xue W."/>
            <person name="Luo G."/>
        </authorList>
    </citation>
    <scope>NUCLEOTIDE SEQUENCE [LARGE SCALE GENOMIC DNA]</scope>
    <source>
        <strain evidence="2 3">AM42-38</strain>
    </source>
</reference>
<keyword evidence="1" id="KW-0238">DNA-binding</keyword>
<dbReference type="Gene3D" id="1.10.10.60">
    <property type="entry name" value="Homeodomain-like"/>
    <property type="match status" value="1"/>
</dbReference>
<dbReference type="InterPro" id="IPR001647">
    <property type="entry name" value="HTH_TetR"/>
</dbReference>
<organism evidence="2 3">
    <name type="scientific">Phocaeicola coprophilus</name>
    <dbReference type="NCBI Taxonomy" id="387090"/>
    <lineage>
        <taxon>Bacteria</taxon>
        <taxon>Pseudomonadati</taxon>
        <taxon>Bacteroidota</taxon>
        <taxon>Bacteroidia</taxon>
        <taxon>Bacteroidales</taxon>
        <taxon>Bacteroidaceae</taxon>
        <taxon>Phocaeicola</taxon>
    </lineage>
</organism>
<dbReference type="InterPro" id="IPR050109">
    <property type="entry name" value="HTH-type_TetR-like_transc_reg"/>
</dbReference>
<dbReference type="GO" id="GO:0003677">
    <property type="term" value="F:DNA binding"/>
    <property type="evidence" value="ECO:0007669"/>
    <property type="project" value="UniProtKB-UniRule"/>
</dbReference>
<dbReference type="Pfam" id="PF00440">
    <property type="entry name" value="TetR_N"/>
    <property type="match status" value="1"/>
</dbReference>
<dbReference type="Proteomes" id="UP000283855">
    <property type="component" value="Unassembled WGS sequence"/>
</dbReference>
<evidence type="ECO:0000313" key="2">
    <source>
        <dbReference type="EMBL" id="RHA76748.1"/>
    </source>
</evidence>
<sequence>METLRRKRNDKVKLKEQIVETAMEAFTKLGIRCVRMDDIALSLSISKRTLYELFRDKENLLLEGLRMQQQQVNEAMIEVTTRTENVLEVIFAFYKRKLSELCNLNPQFFRDLRKYPKVLDYMREERKKYDSAILKYFNRGVEQGIFRPDINFDIINQAMVMQMDLLIYSDMLESYPLVEIYSEITLLHMRGITTRKGSEMVDAFLCQMKEKQFV</sequence>
<dbReference type="Gene3D" id="1.10.357.10">
    <property type="entry name" value="Tetracycline Repressor, domain 2"/>
    <property type="match status" value="1"/>
</dbReference>
<accession>A0A413T1N1</accession>
<dbReference type="InterPro" id="IPR009057">
    <property type="entry name" value="Homeodomain-like_sf"/>
</dbReference>
<dbReference type="PANTHER" id="PTHR30328:SF54">
    <property type="entry name" value="HTH-TYPE TRANSCRIPTIONAL REPRESSOR SCO4008"/>
    <property type="match status" value="1"/>
</dbReference>
<dbReference type="RefSeq" id="WP_008143409.1">
    <property type="nucleotide sequence ID" value="NZ_CABJGD010000009.1"/>
</dbReference>
<dbReference type="InterPro" id="IPR036271">
    <property type="entry name" value="Tet_transcr_reg_TetR-rel_C_sf"/>
</dbReference>
<dbReference type="EMBL" id="QSFT01000009">
    <property type="protein sequence ID" value="RHA76748.1"/>
    <property type="molecule type" value="Genomic_DNA"/>
</dbReference>
<dbReference type="AlphaFoldDB" id="A0A413T1N1"/>
<evidence type="ECO:0000313" key="3">
    <source>
        <dbReference type="Proteomes" id="UP000283855"/>
    </source>
</evidence>
<dbReference type="PRINTS" id="PR00455">
    <property type="entry name" value="HTHTETR"/>
</dbReference>
<name>A0A413T1N1_9BACT</name>
<dbReference type="GeneID" id="78403379"/>
<gene>
    <name evidence="2" type="ORF">DW921_06105</name>
</gene>
<dbReference type="PROSITE" id="PS50977">
    <property type="entry name" value="HTH_TETR_2"/>
    <property type="match status" value="1"/>
</dbReference>
<dbReference type="SUPFAM" id="SSF46689">
    <property type="entry name" value="Homeodomain-like"/>
    <property type="match status" value="1"/>
</dbReference>
<dbReference type="PANTHER" id="PTHR30328">
    <property type="entry name" value="TRANSCRIPTIONAL REPRESSOR"/>
    <property type="match status" value="1"/>
</dbReference>
<evidence type="ECO:0000256" key="1">
    <source>
        <dbReference type="ARBA" id="ARBA00023125"/>
    </source>
</evidence>
<protein>
    <submittedName>
        <fullName evidence="2">TetR/AcrR family transcriptional regulator</fullName>
    </submittedName>
</protein>
<dbReference type="SUPFAM" id="SSF48498">
    <property type="entry name" value="Tetracyclin repressor-like, C-terminal domain"/>
    <property type="match status" value="1"/>
</dbReference>
<proteinExistence type="predicted"/>